<dbReference type="AlphaFoldDB" id="A0A1I5R3U5"/>
<feature type="transmembrane region" description="Helical" evidence="1">
    <location>
        <begin position="6"/>
        <end position="27"/>
    </location>
</feature>
<name>A0A1I5R3U5_9GAMM</name>
<accession>A0A1I5R3U5</accession>
<evidence type="ECO:0000256" key="1">
    <source>
        <dbReference type="SAM" id="Phobius"/>
    </source>
</evidence>
<evidence type="ECO:0000313" key="3">
    <source>
        <dbReference type="Proteomes" id="UP000182400"/>
    </source>
</evidence>
<protein>
    <submittedName>
        <fullName evidence="2">Uncharacterized protein</fullName>
    </submittedName>
</protein>
<keyword evidence="1" id="KW-0472">Membrane</keyword>
<evidence type="ECO:0000313" key="2">
    <source>
        <dbReference type="EMBL" id="SFP53040.1"/>
    </source>
</evidence>
<keyword evidence="1" id="KW-1133">Transmembrane helix</keyword>
<dbReference type="EMBL" id="FOWP01000014">
    <property type="protein sequence ID" value="SFP53040.1"/>
    <property type="molecule type" value="Genomic_DNA"/>
</dbReference>
<reference evidence="2 3" key="1">
    <citation type="submission" date="2016-10" db="EMBL/GenBank/DDBJ databases">
        <authorList>
            <person name="de Groot N.N."/>
        </authorList>
    </citation>
    <scope>NUCLEOTIDE SEQUENCE [LARGE SCALE GENOMIC DNA]</scope>
    <source>
        <strain evidence="2 3">CCUG 59231</strain>
    </source>
</reference>
<proteinExistence type="predicted"/>
<keyword evidence="1" id="KW-0812">Transmembrane</keyword>
<dbReference type="Proteomes" id="UP000182400">
    <property type="component" value="Unassembled WGS sequence"/>
</dbReference>
<gene>
    <name evidence="2" type="ORF">SAMN05216601_1142</name>
</gene>
<sequence length="255" mass="28691">MSALVITMLIVGGIALLMVIAYVNHAVENSKLEKARQRADLLDRIRRCQDISERMPGQLMTPQLKLLLSQLQLQVSERLLPLDKQNATLQRDIDTLKAQVAQGESIAVKNPPQPIANEAKAKDVRFLLENLHALITGSVQGGLLPANDGKHWLKQVRQMLVLVHIEFFSTLGQAAMQQNQPGQARLAFERGVQYLRKQPDPTPYQTQFKRFEEQLARANAMLLNNSAPIAEEPSQLTEGLKGLEDDDWKKKNIYD</sequence>
<organism evidence="2 3">
    <name type="scientific">Ectopseudomonas composti</name>
    <dbReference type="NCBI Taxonomy" id="658457"/>
    <lineage>
        <taxon>Bacteria</taxon>
        <taxon>Pseudomonadati</taxon>
        <taxon>Pseudomonadota</taxon>
        <taxon>Gammaproteobacteria</taxon>
        <taxon>Pseudomonadales</taxon>
        <taxon>Pseudomonadaceae</taxon>
        <taxon>Ectopseudomonas</taxon>
    </lineage>
</organism>